<dbReference type="Proteomes" id="UP000054097">
    <property type="component" value="Unassembled WGS sequence"/>
</dbReference>
<proteinExistence type="predicted"/>
<evidence type="ECO:0000313" key="1">
    <source>
        <dbReference type="EMBL" id="KIM26652.1"/>
    </source>
</evidence>
<name>A0A0C2XBZ4_SERVB</name>
<reference evidence="1 2" key="1">
    <citation type="submission" date="2014-04" db="EMBL/GenBank/DDBJ databases">
        <authorList>
            <consortium name="DOE Joint Genome Institute"/>
            <person name="Kuo A."/>
            <person name="Zuccaro A."/>
            <person name="Kohler A."/>
            <person name="Nagy L.G."/>
            <person name="Floudas D."/>
            <person name="Copeland A."/>
            <person name="Barry K.W."/>
            <person name="Cichocki N."/>
            <person name="Veneault-Fourrey C."/>
            <person name="LaButti K."/>
            <person name="Lindquist E.A."/>
            <person name="Lipzen A."/>
            <person name="Lundell T."/>
            <person name="Morin E."/>
            <person name="Murat C."/>
            <person name="Sun H."/>
            <person name="Tunlid A."/>
            <person name="Henrissat B."/>
            <person name="Grigoriev I.V."/>
            <person name="Hibbett D.S."/>
            <person name="Martin F."/>
            <person name="Nordberg H.P."/>
            <person name="Cantor M.N."/>
            <person name="Hua S.X."/>
        </authorList>
    </citation>
    <scope>NUCLEOTIDE SEQUENCE [LARGE SCALE GENOMIC DNA]</scope>
    <source>
        <strain evidence="1 2">MAFF 305830</strain>
    </source>
</reference>
<gene>
    <name evidence="1" type="ORF">M408DRAFT_178878</name>
</gene>
<reference evidence="2" key="2">
    <citation type="submission" date="2015-01" db="EMBL/GenBank/DDBJ databases">
        <title>Evolutionary Origins and Diversification of the Mycorrhizal Mutualists.</title>
        <authorList>
            <consortium name="DOE Joint Genome Institute"/>
            <consortium name="Mycorrhizal Genomics Consortium"/>
            <person name="Kohler A."/>
            <person name="Kuo A."/>
            <person name="Nagy L.G."/>
            <person name="Floudas D."/>
            <person name="Copeland A."/>
            <person name="Barry K.W."/>
            <person name="Cichocki N."/>
            <person name="Veneault-Fourrey C."/>
            <person name="LaButti K."/>
            <person name="Lindquist E.A."/>
            <person name="Lipzen A."/>
            <person name="Lundell T."/>
            <person name="Morin E."/>
            <person name="Murat C."/>
            <person name="Riley R."/>
            <person name="Ohm R."/>
            <person name="Sun H."/>
            <person name="Tunlid A."/>
            <person name="Henrissat B."/>
            <person name="Grigoriev I.V."/>
            <person name="Hibbett D.S."/>
            <person name="Martin F."/>
        </authorList>
    </citation>
    <scope>NUCLEOTIDE SEQUENCE [LARGE SCALE GENOMIC DNA]</scope>
    <source>
        <strain evidence="2">MAFF 305830</strain>
    </source>
</reference>
<dbReference type="AlphaFoldDB" id="A0A0C2XBZ4"/>
<organism evidence="1 2">
    <name type="scientific">Serendipita vermifera MAFF 305830</name>
    <dbReference type="NCBI Taxonomy" id="933852"/>
    <lineage>
        <taxon>Eukaryota</taxon>
        <taxon>Fungi</taxon>
        <taxon>Dikarya</taxon>
        <taxon>Basidiomycota</taxon>
        <taxon>Agaricomycotina</taxon>
        <taxon>Agaricomycetes</taxon>
        <taxon>Sebacinales</taxon>
        <taxon>Serendipitaceae</taxon>
        <taxon>Serendipita</taxon>
    </lineage>
</organism>
<dbReference type="EMBL" id="KN824304">
    <property type="protein sequence ID" value="KIM26652.1"/>
    <property type="molecule type" value="Genomic_DNA"/>
</dbReference>
<protein>
    <submittedName>
        <fullName evidence="1">Uncharacterized protein</fullName>
    </submittedName>
</protein>
<keyword evidence="2" id="KW-1185">Reference proteome</keyword>
<sequence length="64" mass="7398">MDEHQTDRMHASNRALESKFERHIAPKHVHWCDSIGSRLPNPADNRWWSIKFPHSAQIIISPGG</sequence>
<dbReference type="HOGENOM" id="CLU_2869032_0_0_1"/>
<accession>A0A0C2XBZ4</accession>
<evidence type="ECO:0000313" key="2">
    <source>
        <dbReference type="Proteomes" id="UP000054097"/>
    </source>
</evidence>